<sequence length="78" mass="8975">MIQPETLLIKNDIMDNLILQSILDHDQLYPQENKEFISNNSKDFGTSEVKNALEPAGIRYLTMTQHFLDSFNNSRSST</sequence>
<dbReference type="AlphaFoldDB" id="A0A480ABN2"/>
<accession>A0A480ABN2</accession>
<dbReference type="EMBL" id="BJCE01000267">
    <property type="protein sequence ID" value="GCL39514.1"/>
    <property type="molecule type" value="Genomic_DNA"/>
</dbReference>
<dbReference type="Proteomes" id="UP000300142">
    <property type="component" value="Unassembled WGS sequence"/>
</dbReference>
<reference evidence="2" key="1">
    <citation type="submission" date="2019-02" db="EMBL/GenBank/DDBJ databases">
        <title>Draft genome sequence of Sphaerospermopsis reniformis NIES-1949.</title>
        <authorList>
            <person name="Yamaguchi H."/>
            <person name="Suzuki S."/>
            <person name="Kawachi M."/>
        </authorList>
    </citation>
    <scope>NUCLEOTIDE SEQUENCE [LARGE SCALE GENOMIC DNA]</scope>
    <source>
        <strain evidence="2">NIES-1949</strain>
    </source>
</reference>
<name>A0A480ABN2_9CYAN</name>
<proteinExistence type="predicted"/>
<evidence type="ECO:0000313" key="1">
    <source>
        <dbReference type="EMBL" id="GCL39514.1"/>
    </source>
</evidence>
<evidence type="ECO:0000313" key="2">
    <source>
        <dbReference type="Proteomes" id="UP000300142"/>
    </source>
</evidence>
<organism evidence="1 2">
    <name type="scientific">Sphaerospermopsis reniformis</name>
    <dbReference type="NCBI Taxonomy" id="531300"/>
    <lineage>
        <taxon>Bacteria</taxon>
        <taxon>Bacillati</taxon>
        <taxon>Cyanobacteriota</taxon>
        <taxon>Cyanophyceae</taxon>
        <taxon>Nostocales</taxon>
        <taxon>Aphanizomenonaceae</taxon>
        <taxon>Sphaerospermopsis</taxon>
    </lineage>
</organism>
<keyword evidence="2" id="KW-1185">Reference proteome</keyword>
<gene>
    <name evidence="1" type="ORF">SR1949_46410</name>
</gene>
<protein>
    <submittedName>
        <fullName evidence="1">Uncharacterized protein</fullName>
    </submittedName>
</protein>
<comment type="caution">
    <text evidence="1">The sequence shown here is derived from an EMBL/GenBank/DDBJ whole genome shotgun (WGS) entry which is preliminary data.</text>
</comment>